<keyword evidence="6" id="KW-0679">Respiratory chain</keyword>
<keyword evidence="9" id="KW-0249">Electron transport</keyword>
<evidence type="ECO:0000256" key="5">
    <source>
        <dbReference type="ARBA" id="ARBA00022448"/>
    </source>
</evidence>
<organism evidence="17">
    <name type="scientific">Pyrhila pisum</name>
    <name type="common">Crab</name>
    <name type="synonym">Philyra pisum</name>
    <dbReference type="NCBI Taxonomy" id="1550678"/>
    <lineage>
        <taxon>Eukaryota</taxon>
        <taxon>Metazoa</taxon>
        <taxon>Ecdysozoa</taxon>
        <taxon>Arthropoda</taxon>
        <taxon>Crustacea</taxon>
        <taxon>Multicrustacea</taxon>
        <taxon>Malacostraca</taxon>
        <taxon>Eumalacostraca</taxon>
        <taxon>Eucarida</taxon>
        <taxon>Decapoda</taxon>
        <taxon>Pleocyemata</taxon>
        <taxon>Brachyura</taxon>
        <taxon>Eubrachyura</taxon>
        <taxon>Leucosioidea</taxon>
        <taxon>Leucosiidae</taxon>
        <taxon>Pyrhila</taxon>
    </lineage>
</organism>
<evidence type="ECO:0000256" key="1">
    <source>
        <dbReference type="ARBA" id="ARBA00004225"/>
    </source>
</evidence>
<dbReference type="EMBL" id="KU343210">
    <property type="protein sequence ID" value="AMY96230.1"/>
    <property type="molecule type" value="Genomic_DNA"/>
</dbReference>
<feature type="transmembrane region" description="Helical" evidence="16">
    <location>
        <begin position="79"/>
        <end position="100"/>
    </location>
</feature>
<evidence type="ECO:0000256" key="6">
    <source>
        <dbReference type="ARBA" id="ARBA00022660"/>
    </source>
</evidence>
<protein>
    <recommendedName>
        <fullName evidence="4">NADH-ubiquinone oxidoreductase chain 6</fullName>
        <ecNumber evidence="3">7.1.1.2</ecNumber>
    </recommendedName>
    <alternativeName>
        <fullName evidence="14">NADH dehydrogenase subunit 6</fullName>
    </alternativeName>
</protein>
<comment type="catalytic activity">
    <reaction evidence="15">
        <text>a ubiquinone + NADH + 5 H(+)(in) = a ubiquinol + NAD(+) + 4 H(+)(out)</text>
        <dbReference type="Rhea" id="RHEA:29091"/>
        <dbReference type="Rhea" id="RHEA-COMP:9565"/>
        <dbReference type="Rhea" id="RHEA-COMP:9566"/>
        <dbReference type="ChEBI" id="CHEBI:15378"/>
        <dbReference type="ChEBI" id="CHEBI:16389"/>
        <dbReference type="ChEBI" id="CHEBI:17976"/>
        <dbReference type="ChEBI" id="CHEBI:57540"/>
        <dbReference type="ChEBI" id="CHEBI:57945"/>
        <dbReference type="EC" id="7.1.1.2"/>
    </reaction>
</comment>
<evidence type="ECO:0000256" key="12">
    <source>
        <dbReference type="ARBA" id="ARBA00023128"/>
    </source>
</evidence>
<evidence type="ECO:0000256" key="8">
    <source>
        <dbReference type="ARBA" id="ARBA00022967"/>
    </source>
</evidence>
<dbReference type="RefSeq" id="YP_009251034.1">
    <property type="nucleotide sequence ID" value="NC_030047.1"/>
</dbReference>
<proteinExistence type="inferred from homology"/>
<feature type="transmembrane region" description="Helical" evidence="16">
    <location>
        <begin position="12"/>
        <end position="39"/>
    </location>
</feature>
<geneLocation type="mitochondrion" evidence="17"/>
<dbReference type="PANTHER" id="PTHR11435">
    <property type="entry name" value="NADH UBIQUINONE OXIDOREDUCTASE SUBUNIT ND6"/>
    <property type="match status" value="1"/>
</dbReference>
<dbReference type="PANTHER" id="PTHR11435:SF1">
    <property type="entry name" value="NADH-UBIQUINONE OXIDOREDUCTASE CHAIN 6"/>
    <property type="match status" value="1"/>
</dbReference>
<feature type="transmembrane region" description="Helical" evidence="16">
    <location>
        <begin position="134"/>
        <end position="156"/>
    </location>
</feature>
<keyword evidence="7 16" id="KW-0812">Transmembrane</keyword>
<evidence type="ECO:0000256" key="10">
    <source>
        <dbReference type="ARBA" id="ARBA00022989"/>
    </source>
</evidence>
<keyword evidence="5" id="KW-0813">Transport</keyword>
<evidence type="ECO:0000256" key="15">
    <source>
        <dbReference type="ARBA" id="ARBA00049551"/>
    </source>
</evidence>
<sequence length="167" mass="18997">MFTLMIFVSLNLSILFTQLINPLSMGLLLLIQTVIISVLSGMMMYSYWFSYILFMIFVGGLLVLFIYVSSLASNQHFKFSSLMMSIMMIMMVMGIILLIIDPVMTNFLSLLPTSSALDNLSTIKINSCLYNKPIMNFTLFIVLYLLLTLIVVVKIANMFKLSLRLIN</sequence>
<comment type="similarity">
    <text evidence="2">Belongs to the complex I subunit 6 family.</text>
</comment>
<dbReference type="GeneID" id="27438769"/>
<evidence type="ECO:0000256" key="13">
    <source>
        <dbReference type="ARBA" id="ARBA00023136"/>
    </source>
</evidence>
<gene>
    <name evidence="17" type="primary">ND6</name>
</gene>
<evidence type="ECO:0000256" key="11">
    <source>
        <dbReference type="ARBA" id="ARBA00023027"/>
    </source>
</evidence>
<evidence type="ECO:0000313" key="17">
    <source>
        <dbReference type="EMBL" id="AMY96230.1"/>
    </source>
</evidence>
<accession>A0A159ZLR9</accession>
<evidence type="ECO:0000256" key="7">
    <source>
        <dbReference type="ARBA" id="ARBA00022692"/>
    </source>
</evidence>
<feature type="transmembrane region" description="Helical" evidence="16">
    <location>
        <begin position="45"/>
        <end position="67"/>
    </location>
</feature>
<keyword evidence="13 16" id="KW-0472">Membrane</keyword>
<keyword evidence="11" id="KW-0520">NAD</keyword>
<name>A0A159ZLR9_PYRPS</name>
<keyword evidence="10 16" id="KW-1133">Transmembrane helix</keyword>
<dbReference type="GO" id="GO:0008137">
    <property type="term" value="F:NADH dehydrogenase (ubiquinone) activity"/>
    <property type="evidence" value="ECO:0007669"/>
    <property type="project" value="UniProtKB-EC"/>
</dbReference>
<keyword evidence="8" id="KW-1278">Translocase</keyword>
<dbReference type="AlphaFoldDB" id="A0A159ZLR9"/>
<evidence type="ECO:0000256" key="16">
    <source>
        <dbReference type="SAM" id="Phobius"/>
    </source>
</evidence>
<keyword evidence="12 17" id="KW-0496">Mitochondrion</keyword>
<dbReference type="EC" id="7.1.1.2" evidence="3"/>
<evidence type="ECO:0000256" key="4">
    <source>
        <dbReference type="ARBA" id="ARBA00021095"/>
    </source>
</evidence>
<dbReference type="GO" id="GO:0031966">
    <property type="term" value="C:mitochondrial membrane"/>
    <property type="evidence" value="ECO:0007669"/>
    <property type="project" value="UniProtKB-SubCell"/>
</dbReference>
<reference evidence="17" key="1">
    <citation type="submission" date="2015-12" db="EMBL/GenBank/DDBJ databases">
        <title>Pyrhila pisum mitochondrial DNA.</title>
        <authorList>
            <person name="Park Y.J."/>
            <person name="Park C.E."/>
            <person name="Lee S.H."/>
            <person name="Ko H.S."/>
            <person name="Shin J.H."/>
        </authorList>
    </citation>
    <scope>NUCLEOTIDE SEQUENCE</scope>
</reference>
<evidence type="ECO:0000256" key="14">
    <source>
        <dbReference type="ARBA" id="ARBA00031019"/>
    </source>
</evidence>
<dbReference type="CTD" id="4541"/>
<evidence type="ECO:0000256" key="2">
    <source>
        <dbReference type="ARBA" id="ARBA00005698"/>
    </source>
</evidence>
<evidence type="ECO:0000256" key="9">
    <source>
        <dbReference type="ARBA" id="ARBA00022982"/>
    </source>
</evidence>
<comment type="subcellular location">
    <subcellularLocation>
        <location evidence="1">Mitochondrion membrane</location>
        <topology evidence="1">Multi-pass membrane protein</topology>
    </subcellularLocation>
</comment>
<evidence type="ECO:0000256" key="3">
    <source>
        <dbReference type="ARBA" id="ARBA00012944"/>
    </source>
</evidence>
<dbReference type="InterPro" id="IPR050269">
    <property type="entry name" value="ComplexI_Subunit6"/>
</dbReference>